<evidence type="ECO:0000313" key="1">
    <source>
        <dbReference type="EMBL" id="SUZ85889.1"/>
    </source>
</evidence>
<proteinExistence type="predicted"/>
<protein>
    <recommendedName>
        <fullName evidence="2">DUF1015 domain-containing protein</fullName>
    </recommendedName>
</protein>
<accession>A0A381R522</accession>
<dbReference type="PANTHER" id="PTHR36454:SF1">
    <property type="entry name" value="DUF1015 DOMAIN-CONTAINING PROTEIN"/>
    <property type="match status" value="1"/>
</dbReference>
<dbReference type="PIRSF" id="PIRSF033563">
    <property type="entry name" value="UCP033563"/>
    <property type="match status" value="1"/>
</dbReference>
<dbReference type="AlphaFoldDB" id="A0A381R522"/>
<evidence type="ECO:0008006" key="2">
    <source>
        <dbReference type="Google" id="ProtNLM"/>
    </source>
</evidence>
<dbReference type="EMBL" id="UINC01001656">
    <property type="protein sequence ID" value="SUZ85889.1"/>
    <property type="molecule type" value="Genomic_DNA"/>
</dbReference>
<dbReference type="PANTHER" id="PTHR36454">
    <property type="entry name" value="LMO2823 PROTEIN"/>
    <property type="match status" value="1"/>
</dbReference>
<gene>
    <name evidence="1" type="ORF">METZ01_LOCUS38743</name>
</gene>
<name>A0A381R522_9ZZZZ</name>
<reference evidence="1" key="1">
    <citation type="submission" date="2018-05" db="EMBL/GenBank/DDBJ databases">
        <authorList>
            <person name="Lanie J.A."/>
            <person name="Ng W.-L."/>
            <person name="Kazmierczak K.M."/>
            <person name="Andrzejewski T.M."/>
            <person name="Davidsen T.M."/>
            <person name="Wayne K.J."/>
            <person name="Tettelin H."/>
            <person name="Glass J.I."/>
            <person name="Rusch D."/>
            <person name="Podicherti R."/>
            <person name="Tsui H.-C.T."/>
            <person name="Winkler M.E."/>
        </authorList>
    </citation>
    <scope>NUCLEOTIDE SEQUENCE</scope>
</reference>
<dbReference type="InterPro" id="IPR008323">
    <property type="entry name" value="UCP033563"/>
</dbReference>
<dbReference type="Pfam" id="PF06245">
    <property type="entry name" value="DUF1015"/>
    <property type="match status" value="1"/>
</dbReference>
<organism evidence="1">
    <name type="scientific">marine metagenome</name>
    <dbReference type="NCBI Taxonomy" id="408172"/>
    <lineage>
        <taxon>unclassified sequences</taxon>
        <taxon>metagenomes</taxon>
        <taxon>ecological metagenomes</taxon>
    </lineage>
</organism>
<sequence>MTETGKNNLVKAFKALRPIPEKVLEVIAPPYDVISSDEARILAANKPLSFLHISRPEIDLPVSTSYDNPEVYQQGLKNFNNLIHEKILVEEDIDSIYVYEISLDTHKQTGIGCIASLDAYEHNLIKKHEHTTPKKEKDRFNNIATLNAQTGPVLLAHKKNDDLKDMLSEITIHTLPLYDVEANDGSRHKIWRLSDANTLKSILALLNDMDALFIADGHHRSAAAAKVRKNKKAANKDHNGTENYNYVLVVAFPEDEMNILDYNRVVKDANGHSKKSLLQATDQFFDIETMVSTFKPTQPNQFGMYFQGNWYKLELKQTHRKAIDPVKSLDVSLLHDYLLEPILGIQDERIDQRIDFVGGIRGIEALQERVDSGEMAIGFSLYPTPMNALISVAEANQIMPPKSTWFEPKLLDGLLTHLIG</sequence>